<organism evidence="1 2">
    <name type="scientific">Ensete ventricosum</name>
    <name type="common">Abyssinian banana</name>
    <name type="synonym">Musa ensete</name>
    <dbReference type="NCBI Taxonomy" id="4639"/>
    <lineage>
        <taxon>Eukaryota</taxon>
        <taxon>Viridiplantae</taxon>
        <taxon>Streptophyta</taxon>
        <taxon>Embryophyta</taxon>
        <taxon>Tracheophyta</taxon>
        <taxon>Spermatophyta</taxon>
        <taxon>Magnoliopsida</taxon>
        <taxon>Liliopsida</taxon>
        <taxon>Zingiberales</taxon>
        <taxon>Musaceae</taxon>
        <taxon>Ensete</taxon>
    </lineage>
</organism>
<name>A0A426XL54_ENSVE</name>
<dbReference type="Proteomes" id="UP000287651">
    <property type="component" value="Unassembled WGS sequence"/>
</dbReference>
<sequence length="88" mass="9963">MVQDLDLDSDFVPGLLLRGEDSVVLEGEENGEERRGFSLSKLSILYVEKKAGGRKREAGISWVRLPCLEHDREQPHISWVARGWETLG</sequence>
<dbReference type="AlphaFoldDB" id="A0A426XL54"/>
<reference evidence="1 2" key="1">
    <citation type="journal article" date="2014" name="Agronomy (Basel)">
        <title>A Draft Genome Sequence for Ensete ventricosum, the Drought-Tolerant Tree Against Hunger.</title>
        <authorList>
            <person name="Harrison J."/>
            <person name="Moore K.A."/>
            <person name="Paszkiewicz K."/>
            <person name="Jones T."/>
            <person name="Grant M."/>
            <person name="Ambacheew D."/>
            <person name="Muzemil S."/>
            <person name="Studholme D.J."/>
        </authorList>
    </citation>
    <scope>NUCLEOTIDE SEQUENCE [LARGE SCALE GENOMIC DNA]</scope>
</reference>
<accession>A0A426XL54</accession>
<evidence type="ECO:0000313" key="2">
    <source>
        <dbReference type="Proteomes" id="UP000287651"/>
    </source>
</evidence>
<comment type="caution">
    <text evidence="1">The sequence shown here is derived from an EMBL/GenBank/DDBJ whole genome shotgun (WGS) entry which is preliminary data.</text>
</comment>
<proteinExistence type="predicted"/>
<protein>
    <submittedName>
        <fullName evidence="1">Uncharacterized protein</fullName>
    </submittedName>
</protein>
<gene>
    <name evidence="1" type="ORF">B296_00051206</name>
</gene>
<dbReference type="EMBL" id="AMZH03019536">
    <property type="protein sequence ID" value="RRT40239.1"/>
    <property type="molecule type" value="Genomic_DNA"/>
</dbReference>
<evidence type="ECO:0000313" key="1">
    <source>
        <dbReference type="EMBL" id="RRT40239.1"/>
    </source>
</evidence>